<keyword evidence="1" id="KW-0479">Metal-binding</keyword>
<dbReference type="Gene3D" id="3.30.160.60">
    <property type="entry name" value="Classic Zinc Finger"/>
    <property type="match status" value="1"/>
</dbReference>
<keyword evidence="5" id="KW-1185">Reference proteome</keyword>
<sequence length="432" mass="46626">MTQDPVVQSSVAGWLCKYPHCKERRLHHIELLHHIESDHASVEELEGRIISDNKGRIIALAPILLSRNFPEVGLPQEELTSLLQRRAGVPRPTVPIPQVLQLQDGYQPTQAAIYPNSTQQVPPETFHSNAGSLPAAADCRPHGQAQVLHPLLHDLLNACNATTSSPPNSAQYDMPPALPIAHLPSVTSLKTPVRRGLKASVGNVPPVYSPDSGRGSESSLDGSSFVKQTSLVSKAPLAPQQTTEEGASVEEDDDDNSENSEDSDDGFTPINAQFSAKKILNLSQASAVEKPCGLTEFTCSVPTCGRKLTSLNGMKYHARSGMHQNKKPFPCAKCGKKHYFTAEKLAEHSVLCAGAKQGTAESTVTTRKTSKRTRNDSLKEDEGLVADLPPSLPEPNSAGLYSPSSKLHILLTNSANTKAVKSRKQSKKNTKI</sequence>
<reference evidence="4 5" key="1">
    <citation type="journal article" date="2016" name="Nat. Commun.">
        <title>Extremotolerant tardigrade genome and improved radiotolerance of human cultured cells by tardigrade-unique protein.</title>
        <authorList>
            <person name="Hashimoto T."/>
            <person name="Horikawa D.D."/>
            <person name="Saito Y."/>
            <person name="Kuwahara H."/>
            <person name="Kozuka-Hata H."/>
            <person name="Shin-I T."/>
            <person name="Minakuchi Y."/>
            <person name="Ohishi K."/>
            <person name="Motoyama A."/>
            <person name="Aizu T."/>
            <person name="Enomoto A."/>
            <person name="Kondo K."/>
            <person name="Tanaka S."/>
            <person name="Hara Y."/>
            <person name="Koshikawa S."/>
            <person name="Sagara H."/>
            <person name="Miura T."/>
            <person name="Yokobori S."/>
            <person name="Miyagawa K."/>
            <person name="Suzuki Y."/>
            <person name="Kubo T."/>
            <person name="Oyama M."/>
            <person name="Kohara Y."/>
            <person name="Fujiyama A."/>
            <person name="Arakawa K."/>
            <person name="Katayama T."/>
            <person name="Toyoda A."/>
            <person name="Kunieda T."/>
        </authorList>
    </citation>
    <scope>NUCLEOTIDE SEQUENCE [LARGE SCALE GENOMIC DNA]</scope>
    <source>
        <strain evidence="4 5">YOKOZUNA-1</strain>
    </source>
</reference>
<dbReference type="AlphaFoldDB" id="A0A1D1W799"/>
<proteinExistence type="predicted"/>
<evidence type="ECO:0000313" key="5">
    <source>
        <dbReference type="Proteomes" id="UP000186922"/>
    </source>
</evidence>
<dbReference type="GO" id="GO:0008270">
    <property type="term" value="F:zinc ion binding"/>
    <property type="evidence" value="ECO:0007669"/>
    <property type="project" value="UniProtKB-KW"/>
</dbReference>
<feature type="compositionally biased region" description="Acidic residues" evidence="2">
    <location>
        <begin position="247"/>
        <end position="265"/>
    </location>
</feature>
<accession>A0A1D1W799</accession>
<dbReference type="STRING" id="947166.A0A1D1W799"/>
<feature type="region of interest" description="Disordered" evidence="2">
    <location>
        <begin position="413"/>
        <end position="432"/>
    </location>
</feature>
<comment type="caution">
    <text evidence="4">The sequence shown here is derived from an EMBL/GenBank/DDBJ whole genome shotgun (WGS) entry which is preliminary data.</text>
</comment>
<feature type="region of interest" description="Disordered" evidence="2">
    <location>
        <begin position="357"/>
        <end position="402"/>
    </location>
</feature>
<feature type="compositionally biased region" description="Basic and acidic residues" evidence="2">
    <location>
        <begin position="373"/>
        <end position="382"/>
    </location>
</feature>
<feature type="compositionally biased region" description="Polar residues" evidence="2">
    <location>
        <begin position="215"/>
        <end position="232"/>
    </location>
</feature>
<evidence type="ECO:0000256" key="2">
    <source>
        <dbReference type="SAM" id="MobiDB-lite"/>
    </source>
</evidence>
<protein>
    <recommendedName>
        <fullName evidence="3">C2H2-type domain-containing protein</fullName>
    </recommendedName>
</protein>
<dbReference type="EMBL" id="BDGG01000021">
    <property type="protein sequence ID" value="GAV09245.1"/>
    <property type="molecule type" value="Genomic_DNA"/>
</dbReference>
<evidence type="ECO:0000256" key="1">
    <source>
        <dbReference type="PROSITE-ProRule" id="PRU00042"/>
    </source>
</evidence>
<gene>
    <name evidence="4" type="primary">RvY_18817-1</name>
    <name evidence="4" type="synonym">RvY_18817.1</name>
    <name evidence="4" type="ORF">RvY_18817</name>
</gene>
<name>A0A1D1W799_RAMVA</name>
<dbReference type="InterPro" id="IPR013087">
    <property type="entry name" value="Znf_C2H2_type"/>
</dbReference>
<dbReference type="Proteomes" id="UP000186922">
    <property type="component" value="Unassembled WGS sequence"/>
</dbReference>
<evidence type="ECO:0000259" key="3">
    <source>
        <dbReference type="PROSITE" id="PS50157"/>
    </source>
</evidence>
<organism evidence="4 5">
    <name type="scientific">Ramazzottius varieornatus</name>
    <name type="common">Water bear</name>
    <name type="synonym">Tardigrade</name>
    <dbReference type="NCBI Taxonomy" id="947166"/>
    <lineage>
        <taxon>Eukaryota</taxon>
        <taxon>Metazoa</taxon>
        <taxon>Ecdysozoa</taxon>
        <taxon>Tardigrada</taxon>
        <taxon>Eutardigrada</taxon>
        <taxon>Parachela</taxon>
        <taxon>Hypsibioidea</taxon>
        <taxon>Ramazzottiidae</taxon>
        <taxon>Ramazzottius</taxon>
    </lineage>
</organism>
<keyword evidence="1" id="KW-0863">Zinc-finger</keyword>
<feature type="domain" description="C2H2-type" evidence="3">
    <location>
        <begin position="297"/>
        <end position="328"/>
    </location>
</feature>
<dbReference type="PROSITE" id="PS50157">
    <property type="entry name" value="ZINC_FINGER_C2H2_2"/>
    <property type="match status" value="1"/>
</dbReference>
<feature type="compositionally biased region" description="Basic residues" evidence="2">
    <location>
        <begin position="420"/>
        <end position="432"/>
    </location>
</feature>
<dbReference type="PROSITE" id="PS00028">
    <property type="entry name" value="ZINC_FINGER_C2H2_1"/>
    <property type="match status" value="1"/>
</dbReference>
<feature type="region of interest" description="Disordered" evidence="2">
    <location>
        <begin position="197"/>
        <end position="269"/>
    </location>
</feature>
<evidence type="ECO:0000313" key="4">
    <source>
        <dbReference type="EMBL" id="GAV09245.1"/>
    </source>
</evidence>
<keyword evidence="1" id="KW-0862">Zinc</keyword>